<dbReference type="InterPro" id="IPR007219">
    <property type="entry name" value="XnlR_reg_dom"/>
</dbReference>
<dbReference type="GO" id="GO:0000435">
    <property type="term" value="P:positive regulation of transcription from RNA polymerase II promoter by galactose"/>
    <property type="evidence" value="ECO:0007669"/>
    <property type="project" value="TreeGrafter"/>
</dbReference>
<comment type="caution">
    <text evidence="10">The sequence shown here is derived from an EMBL/GenBank/DDBJ whole genome shotgun (WGS) entry which is preliminary data.</text>
</comment>
<dbReference type="InterPro" id="IPR051127">
    <property type="entry name" value="Fungal_SecMet_Regulators"/>
</dbReference>
<dbReference type="AlphaFoldDB" id="A0A2G7G994"/>
<organism evidence="10 11">
    <name type="scientific">Aspergillus arachidicola</name>
    <dbReference type="NCBI Taxonomy" id="656916"/>
    <lineage>
        <taxon>Eukaryota</taxon>
        <taxon>Fungi</taxon>
        <taxon>Dikarya</taxon>
        <taxon>Ascomycota</taxon>
        <taxon>Pezizomycotina</taxon>
        <taxon>Eurotiomycetes</taxon>
        <taxon>Eurotiomycetidae</taxon>
        <taxon>Eurotiales</taxon>
        <taxon>Aspergillaceae</taxon>
        <taxon>Aspergillus</taxon>
        <taxon>Aspergillus subgen. Circumdati</taxon>
    </lineage>
</organism>
<dbReference type="GO" id="GO:0000981">
    <property type="term" value="F:DNA-binding transcription factor activity, RNA polymerase II-specific"/>
    <property type="evidence" value="ECO:0007669"/>
    <property type="project" value="TreeGrafter"/>
</dbReference>
<dbReference type="SMART" id="SM00906">
    <property type="entry name" value="Fungal_trans"/>
    <property type="match status" value="1"/>
</dbReference>
<evidence type="ECO:0000256" key="2">
    <source>
        <dbReference type="ARBA" id="ARBA00022692"/>
    </source>
</evidence>
<feature type="domain" description="Xylanolytic transcriptional activator regulatory" evidence="9">
    <location>
        <begin position="664"/>
        <end position="738"/>
    </location>
</feature>
<evidence type="ECO:0000256" key="5">
    <source>
        <dbReference type="ARBA" id="ARBA00023136"/>
    </source>
</evidence>
<evidence type="ECO:0000313" key="11">
    <source>
        <dbReference type="Proteomes" id="UP000231358"/>
    </source>
</evidence>
<dbReference type="GO" id="GO:0000978">
    <property type="term" value="F:RNA polymerase II cis-regulatory region sequence-specific DNA binding"/>
    <property type="evidence" value="ECO:0007669"/>
    <property type="project" value="TreeGrafter"/>
</dbReference>
<feature type="transmembrane region" description="Helical" evidence="8">
    <location>
        <begin position="156"/>
        <end position="178"/>
    </location>
</feature>
<evidence type="ECO:0000256" key="1">
    <source>
        <dbReference type="ARBA" id="ARBA00004141"/>
    </source>
</evidence>
<keyword evidence="11" id="KW-1185">Reference proteome</keyword>
<sequence length="1063" mass="118238">MNCPSRTDDTLLHVEWNQNPPFLAPDLTTRQDLNGISNARENKAGDGNGSDAGQSLACLSDKGRMNSLPIDPEKNIIWDNGASLTSKSGFEPIERDLPFEKRGTCAQGGVGGSEYNLPLHVGGLFIILSVSTLACAFPVLAIWFPRLRIPSSCLFFVSHFGTGVLIATAFVHLLPTAFQSLNNPCLSKFWTTDYPEMPGAIALAGVFLVTVIEMVFSPARHCCRGGTSLKGPRVDSTVCNERERPAGVEPLPHLRDMGPLIGRSSSISRAINQMGEDPERICRISSAPEVPQYRQEPKIEPVQEDVERSDDGHVMTPEQKHRKDVMQVVLLEMGILFHSVFIGMSLSVSVGSEFVILLIAIVFHQTFEGLALGSRIAALDWPEKAMQPWLMSLAYGCTTPIGQAIGLATHTLYSPDSEVGLLLVGVMNAISAGLLIFASLVELMSEDFLSDESWRVLRGKKRVYACIILFMATHVESPSRKVQLYYGSTSNFALMHEIYRDLVSHQTPGLEKPHGEVEEARASLDMFSFRRIFFGTPDEPKESTRSCKSMDMPVMFLPRELANLFLRRFLSTVYTLVPFRSKESFEQQLEHLYNPVPGARSETWGQCMLLLALAMGALGTEHYRWGDVLYDRVKATCGPLDDIVNLETVQHAHYQSEQGRPNSSFLHLGAASRKALSAGLHKEAPSQGGEPTDSVQERRLTFWSLYFYETWFCFHLGRPSSLSLRDVGIELPDSPFLCTLTYVSKIIARLADEMFGHHHDSLLQMWRLARSITDDYRPYEMQMQQAIGVTLDTCPQQGSLGVQQTILTTIYYHTVLLTFRPFLIFRGRWQQDMKGPSQHGSNRPTEAPAWLNEACNKALGASCRTIQFLSEAAVANEFVRELRYHGYFLGSASFAIIYDLIHGKDLAPTHLPWIYAALQSLSTMREGDPIKSTIDAIQTVLRKLNPAYEWVPPKAYNNTMGQQTTTARPYSADIPNPQTQSIPEPFLPRIPPQPLQTSNGLPILSEFQNNSLQAALNPPSGSLGSGEDLLDLTLSDMGWDFDFSTMDLETFFSIYPNGETPTG</sequence>
<dbReference type="GO" id="GO:0046873">
    <property type="term" value="F:metal ion transmembrane transporter activity"/>
    <property type="evidence" value="ECO:0007669"/>
    <property type="project" value="InterPro"/>
</dbReference>
<evidence type="ECO:0000256" key="6">
    <source>
        <dbReference type="ARBA" id="ARBA00023163"/>
    </source>
</evidence>
<dbReference type="GO" id="GO:0008270">
    <property type="term" value="F:zinc ion binding"/>
    <property type="evidence" value="ECO:0007669"/>
    <property type="project" value="InterPro"/>
</dbReference>
<feature type="transmembrane region" description="Helical" evidence="8">
    <location>
        <begin position="354"/>
        <end position="372"/>
    </location>
</feature>
<keyword evidence="7" id="KW-0539">Nucleus</keyword>
<dbReference type="PANTHER" id="PTHR47424:SF15">
    <property type="entry name" value="ZN(II)2CYS6 TRANSCRIPTION FACTOR (EUROFUNG)"/>
    <property type="match status" value="1"/>
</dbReference>
<dbReference type="GO" id="GO:0006351">
    <property type="term" value="P:DNA-templated transcription"/>
    <property type="evidence" value="ECO:0007669"/>
    <property type="project" value="InterPro"/>
</dbReference>
<dbReference type="InterPro" id="IPR003689">
    <property type="entry name" value="ZIP"/>
</dbReference>
<keyword evidence="2 8" id="KW-0812">Transmembrane</keyword>
<keyword evidence="3 8" id="KW-1133">Transmembrane helix</keyword>
<evidence type="ECO:0000256" key="4">
    <source>
        <dbReference type="ARBA" id="ARBA00023015"/>
    </source>
</evidence>
<dbReference type="CDD" id="cd12148">
    <property type="entry name" value="fungal_TF_MHR"/>
    <property type="match status" value="1"/>
</dbReference>
<dbReference type="EMBL" id="NEXV01000060">
    <property type="protein sequence ID" value="PIG89404.1"/>
    <property type="molecule type" value="Genomic_DNA"/>
</dbReference>
<feature type="transmembrane region" description="Helical" evidence="8">
    <location>
        <begin position="419"/>
        <end position="441"/>
    </location>
</feature>
<dbReference type="GO" id="GO:0005634">
    <property type="term" value="C:nucleus"/>
    <property type="evidence" value="ECO:0007669"/>
    <property type="project" value="TreeGrafter"/>
</dbReference>
<dbReference type="Pfam" id="PF04082">
    <property type="entry name" value="Fungal_trans"/>
    <property type="match status" value="1"/>
</dbReference>
<gene>
    <name evidence="10" type="ORF">AARAC_003811</name>
</gene>
<protein>
    <submittedName>
        <fullName evidence="10">C6 zinc finger domain protein</fullName>
    </submittedName>
</protein>
<evidence type="ECO:0000256" key="8">
    <source>
        <dbReference type="SAM" id="Phobius"/>
    </source>
</evidence>
<feature type="transmembrane region" description="Helical" evidence="8">
    <location>
        <begin position="328"/>
        <end position="348"/>
    </location>
</feature>
<accession>A0A2G7G994</accession>
<dbReference type="Pfam" id="PF02535">
    <property type="entry name" value="Zip"/>
    <property type="match status" value="1"/>
</dbReference>
<evidence type="ECO:0000259" key="9">
    <source>
        <dbReference type="SMART" id="SM00906"/>
    </source>
</evidence>
<keyword evidence="5 8" id="KW-0472">Membrane</keyword>
<keyword evidence="6" id="KW-0804">Transcription</keyword>
<proteinExistence type="predicted"/>
<comment type="subcellular location">
    <subcellularLocation>
        <location evidence="1">Membrane</location>
        <topology evidence="1">Multi-pass membrane protein</topology>
    </subcellularLocation>
</comment>
<evidence type="ECO:0000256" key="7">
    <source>
        <dbReference type="ARBA" id="ARBA00023242"/>
    </source>
</evidence>
<evidence type="ECO:0000256" key="3">
    <source>
        <dbReference type="ARBA" id="ARBA00022989"/>
    </source>
</evidence>
<feature type="transmembrane region" description="Helical" evidence="8">
    <location>
        <begin position="121"/>
        <end position="144"/>
    </location>
</feature>
<dbReference type="Proteomes" id="UP000231358">
    <property type="component" value="Unassembled WGS sequence"/>
</dbReference>
<reference evidence="10 11" key="1">
    <citation type="submission" date="2017-05" db="EMBL/GenBank/DDBJ databases">
        <title>Genome sequence for an aflatoxigenic pathogen of Argentinian peanut, Aspergillus arachidicola.</title>
        <authorList>
            <person name="Moore G."/>
            <person name="Beltz S.B."/>
            <person name="Mack B.M."/>
        </authorList>
    </citation>
    <scope>NUCLEOTIDE SEQUENCE [LARGE SCALE GENOMIC DNA]</scope>
    <source>
        <strain evidence="10 11">CBS 117610</strain>
    </source>
</reference>
<keyword evidence="4" id="KW-0805">Transcription regulation</keyword>
<name>A0A2G7G994_9EURO</name>
<dbReference type="STRING" id="656916.A0A2G7G994"/>
<dbReference type="PANTHER" id="PTHR47424">
    <property type="entry name" value="REGULATORY PROTEIN GAL4"/>
    <property type="match status" value="1"/>
</dbReference>
<evidence type="ECO:0000313" key="10">
    <source>
        <dbReference type="EMBL" id="PIG89404.1"/>
    </source>
</evidence>
<feature type="transmembrane region" description="Helical" evidence="8">
    <location>
        <begin position="198"/>
        <end position="216"/>
    </location>
</feature>
<dbReference type="GO" id="GO:0016020">
    <property type="term" value="C:membrane"/>
    <property type="evidence" value="ECO:0007669"/>
    <property type="project" value="UniProtKB-SubCell"/>
</dbReference>